<protein>
    <submittedName>
        <fullName evidence="3">E3 ubiquitin-ligase RNF130-like</fullName>
    </submittedName>
</protein>
<feature type="domain" description="PA" evidence="2">
    <location>
        <begin position="130"/>
        <end position="204"/>
    </location>
</feature>
<keyword evidence="4" id="KW-1185">Reference proteome</keyword>
<dbReference type="InterPro" id="IPR003137">
    <property type="entry name" value="PA_domain"/>
</dbReference>
<feature type="transmembrane region" description="Helical" evidence="1">
    <location>
        <begin position="236"/>
        <end position="259"/>
    </location>
</feature>
<dbReference type="AlphaFoldDB" id="A0A3M7RSY6"/>
<evidence type="ECO:0000256" key="1">
    <source>
        <dbReference type="SAM" id="Phobius"/>
    </source>
</evidence>
<comment type="caution">
    <text evidence="3">The sequence shown here is derived from an EMBL/GenBank/DDBJ whole genome shotgun (WGS) entry which is preliminary data.</text>
</comment>
<evidence type="ECO:0000259" key="2">
    <source>
        <dbReference type="Pfam" id="PF02225"/>
    </source>
</evidence>
<sequence length="276" mass="31701">MDFQKFYFCKNKIQNLGFRRKIELNHSTKIRITHNNWYAELFSKTKRSIKRKREKKRENRSSAALSLQKQWALLNVTSVASSGSDDSNKNILFSDSALYSLYSPIYEVYAQLIEAKNVDENDSAENQTLTNNGCSNYINANLPENYIVLVSRGVCTFERKVQIAVANKALAVIIYNNDQNVITMFIKNTSIPSIMVSEYVGNLLKQLATHSTVFVSIKPGPVEFIQSGSLPSRSSVYFVAFAFLSVVLVTFVWLTVYYIQKFRYINTKKRLDEIFR</sequence>
<dbReference type="SUPFAM" id="SSF52025">
    <property type="entry name" value="PA domain"/>
    <property type="match status" value="1"/>
</dbReference>
<dbReference type="GO" id="GO:0016874">
    <property type="term" value="F:ligase activity"/>
    <property type="evidence" value="ECO:0007669"/>
    <property type="project" value="UniProtKB-KW"/>
</dbReference>
<accession>A0A3M7RSY6</accession>
<dbReference type="InterPro" id="IPR046450">
    <property type="entry name" value="PA_dom_sf"/>
</dbReference>
<keyword evidence="1" id="KW-0812">Transmembrane</keyword>
<dbReference type="Pfam" id="PF02225">
    <property type="entry name" value="PA"/>
    <property type="match status" value="1"/>
</dbReference>
<dbReference type="EMBL" id="REGN01002692">
    <property type="protein sequence ID" value="RNA26671.1"/>
    <property type="molecule type" value="Genomic_DNA"/>
</dbReference>
<dbReference type="Proteomes" id="UP000276133">
    <property type="component" value="Unassembled WGS sequence"/>
</dbReference>
<evidence type="ECO:0000313" key="4">
    <source>
        <dbReference type="Proteomes" id="UP000276133"/>
    </source>
</evidence>
<keyword evidence="1" id="KW-0472">Membrane</keyword>
<keyword evidence="3" id="KW-0436">Ligase</keyword>
<gene>
    <name evidence="3" type="ORF">BpHYR1_020948</name>
</gene>
<name>A0A3M7RSY6_BRAPC</name>
<dbReference type="CDD" id="cd04818">
    <property type="entry name" value="PA_subtilisin_1"/>
    <property type="match status" value="1"/>
</dbReference>
<proteinExistence type="predicted"/>
<reference evidence="3 4" key="1">
    <citation type="journal article" date="2018" name="Sci. Rep.">
        <title>Genomic signatures of local adaptation to the degree of environmental predictability in rotifers.</title>
        <authorList>
            <person name="Franch-Gras L."/>
            <person name="Hahn C."/>
            <person name="Garcia-Roger E.M."/>
            <person name="Carmona M.J."/>
            <person name="Serra M."/>
            <person name="Gomez A."/>
        </authorList>
    </citation>
    <scope>NUCLEOTIDE SEQUENCE [LARGE SCALE GENOMIC DNA]</scope>
    <source>
        <strain evidence="3">HYR1</strain>
    </source>
</reference>
<keyword evidence="1" id="KW-1133">Transmembrane helix</keyword>
<evidence type="ECO:0000313" key="3">
    <source>
        <dbReference type="EMBL" id="RNA26671.1"/>
    </source>
</evidence>
<dbReference type="Gene3D" id="3.50.30.30">
    <property type="match status" value="1"/>
</dbReference>
<organism evidence="3 4">
    <name type="scientific">Brachionus plicatilis</name>
    <name type="common">Marine rotifer</name>
    <name type="synonym">Brachionus muelleri</name>
    <dbReference type="NCBI Taxonomy" id="10195"/>
    <lineage>
        <taxon>Eukaryota</taxon>
        <taxon>Metazoa</taxon>
        <taxon>Spiralia</taxon>
        <taxon>Gnathifera</taxon>
        <taxon>Rotifera</taxon>
        <taxon>Eurotatoria</taxon>
        <taxon>Monogononta</taxon>
        <taxon>Pseudotrocha</taxon>
        <taxon>Ploima</taxon>
        <taxon>Brachionidae</taxon>
        <taxon>Brachionus</taxon>
    </lineage>
</organism>
<dbReference type="STRING" id="10195.A0A3M7RSY6"/>
<dbReference type="OrthoDB" id="5357315at2759"/>